<accession>A0ABT2Y9G7</accession>
<dbReference type="PANTHER" id="PTHR44591:SF23">
    <property type="entry name" value="CHEY SUBFAMILY"/>
    <property type="match status" value="1"/>
</dbReference>
<feature type="modified residue" description="4-aspartylphosphate" evidence="2">
    <location>
        <position position="55"/>
    </location>
</feature>
<evidence type="ECO:0000256" key="1">
    <source>
        <dbReference type="ARBA" id="ARBA00022553"/>
    </source>
</evidence>
<dbReference type="PANTHER" id="PTHR44591">
    <property type="entry name" value="STRESS RESPONSE REGULATOR PROTEIN 1"/>
    <property type="match status" value="1"/>
</dbReference>
<dbReference type="PROSITE" id="PS50110">
    <property type="entry name" value="RESPONSE_REGULATORY"/>
    <property type="match status" value="1"/>
</dbReference>
<keyword evidence="1 2" id="KW-0597">Phosphoprotein</keyword>
<dbReference type="Pfam" id="PF00072">
    <property type="entry name" value="Response_reg"/>
    <property type="match status" value="1"/>
</dbReference>
<dbReference type="EMBL" id="JAJIRN010000001">
    <property type="protein sequence ID" value="MCV2366918.1"/>
    <property type="molecule type" value="Genomic_DNA"/>
</dbReference>
<protein>
    <submittedName>
        <fullName evidence="4">Response regulator</fullName>
    </submittedName>
</protein>
<dbReference type="InterPro" id="IPR001789">
    <property type="entry name" value="Sig_transdc_resp-reg_receiver"/>
</dbReference>
<dbReference type="Gene3D" id="3.40.50.2300">
    <property type="match status" value="1"/>
</dbReference>
<reference evidence="4 5" key="1">
    <citation type="submission" date="2021-11" db="EMBL/GenBank/DDBJ databases">
        <authorList>
            <person name="Liang Q."/>
            <person name="Mou H."/>
            <person name="Liu Z."/>
        </authorList>
    </citation>
    <scope>NUCLEOTIDE SEQUENCE [LARGE SCALE GENOMIC DNA]</scope>
    <source>
        <strain evidence="4 5">CHU3</strain>
    </source>
</reference>
<name>A0ABT2Y9G7_9BURK</name>
<sequence length="123" mass="13359">MIKRRILVVEDERLIARDIAMQLCDLGYEPLGPAHTGEQAIKMAGQLRPDLVLMDVHLASAIDGIEAAQVIRAQFDVASVFLSAFSGDANSARAELAKPAGYLAKPFEDYELRETIEAAFKGG</sequence>
<gene>
    <name evidence="4" type="ORF">LNV07_02250</name>
</gene>
<evidence type="ECO:0000313" key="4">
    <source>
        <dbReference type="EMBL" id="MCV2366918.1"/>
    </source>
</evidence>
<feature type="domain" description="Response regulatory" evidence="3">
    <location>
        <begin position="5"/>
        <end position="120"/>
    </location>
</feature>
<comment type="caution">
    <text evidence="4">The sequence shown here is derived from an EMBL/GenBank/DDBJ whole genome shotgun (WGS) entry which is preliminary data.</text>
</comment>
<dbReference type="Proteomes" id="UP001209701">
    <property type="component" value="Unassembled WGS sequence"/>
</dbReference>
<organism evidence="4 5">
    <name type="scientific">Roseateles oligotrophus</name>
    <dbReference type="NCBI Taxonomy" id="1769250"/>
    <lineage>
        <taxon>Bacteria</taxon>
        <taxon>Pseudomonadati</taxon>
        <taxon>Pseudomonadota</taxon>
        <taxon>Betaproteobacteria</taxon>
        <taxon>Burkholderiales</taxon>
        <taxon>Sphaerotilaceae</taxon>
        <taxon>Roseateles</taxon>
    </lineage>
</organism>
<dbReference type="CDD" id="cd17534">
    <property type="entry name" value="REC_DC-like"/>
    <property type="match status" value="1"/>
</dbReference>
<dbReference type="InterPro" id="IPR011006">
    <property type="entry name" value="CheY-like_superfamily"/>
</dbReference>
<dbReference type="SMART" id="SM00448">
    <property type="entry name" value="REC"/>
    <property type="match status" value="1"/>
</dbReference>
<evidence type="ECO:0000313" key="5">
    <source>
        <dbReference type="Proteomes" id="UP001209701"/>
    </source>
</evidence>
<proteinExistence type="predicted"/>
<dbReference type="RefSeq" id="WP_263569531.1">
    <property type="nucleotide sequence ID" value="NZ_JAJIRN010000001.1"/>
</dbReference>
<evidence type="ECO:0000256" key="2">
    <source>
        <dbReference type="PROSITE-ProRule" id="PRU00169"/>
    </source>
</evidence>
<keyword evidence="5" id="KW-1185">Reference proteome</keyword>
<evidence type="ECO:0000259" key="3">
    <source>
        <dbReference type="PROSITE" id="PS50110"/>
    </source>
</evidence>
<dbReference type="InterPro" id="IPR050595">
    <property type="entry name" value="Bact_response_regulator"/>
</dbReference>
<dbReference type="SUPFAM" id="SSF52172">
    <property type="entry name" value="CheY-like"/>
    <property type="match status" value="1"/>
</dbReference>